<keyword evidence="3" id="KW-1185">Reference proteome</keyword>
<evidence type="ECO:0000313" key="3">
    <source>
        <dbReference type="Proteomes" id="UP000781932"/>
    </source>
</evidence>
<dbReference type="RefSeq" id="XP_038745620.1">
    <property type="nucleotide sequence ID" value="XM_038888819.1"/>
</dbReference>
<dbReference type="AlphaFoldDB" id="A0A9P6I526"/>
<name>A0A9P6I526_9PEZI</name>
<feature type="region of interest" description="Disordered" evidence="1">
    <location>
        <begin position="1"/>
        <end position="29"/>
    </location>
</feature>
<proteinExistence type="predicted"/>
<dbReference type="GeneID" id="62161893"/>
<gene>
    <name evidence="2" type="ORF">CkaCkLH20_06102</name>
</gene>
<organism evidence="2 3">
    <name type="scientific">Colletotrichum karsti</name>
    <dbReference type="NCBI Taxonomy" id="1095194"/>
    <lineage>
        <taxon>Eukaryota</taxon>
        <taxon>Fungi</taxon>
        <taxon>Dikarya</taxon>
        <taxon>Ascomycota</taxon>
        <taxon>Pezizomycotina</taxon>
        <taxon>Sordariomycetes</taxon>
        <taxon>Hypocreomycetidae</taxon>
        <taxon>Glomerellales</taxon>
        <taxon>Glomerellaceae</taxon>
        <taxon>Colletotrichum</taxon>
        <taxon>Colletotrichum boninense species complex</taxon>
    </lineage>
</organism>
<comment type="caution">
    <text evidence="2">The sequence shown here is derived from an EMBL/GenBank/DDBJ whole genome shotgun (WGS) entry which is preliminary data.</text>
</comment>
<feature type="compositionally biased region" description="Acidic residues" evidence="1">
    <location>
        <begin position="717"/>
        <end position="733"/>
    </location>
</feature>
<feature type="compositionally biased region" description="Polar residues" evidence="1">
    <location>
        <begin position="692"/>
        <end position="703"/>
    </location>
</feature>
<feature type="region of interest" description="Disordered" evidence="1">
    <location>
        <begin position="691"/>
        <end position="733"/>
    </location>
</feature>
<reference evidence="2" key="2">
    <citation type="submission" date="2020-11" db="EMBL/GenBank/DDBJ databases">
        <title>Whole genome sequencing of Colletotrichum sp.</title>
        <authorList>
            <person name="Li H."/>
        </authorList>
    </citation>
    <scope>NUCLEOTIDE SEQUENCE</scope>
    <source>
        <strain evidence="2">CkLH20</strain>
    </source>
</reference>
<evidence type="ECO:0000256" key="1">
    <source>
        <dbReference type="SAM" id="MobiDB-lite"/>
    </source>
</evidence>
<protein>
    <submittedName>
        <fullName evidence="2">Uncharacterized protein</fullName>
    </submittedName>
</protein>
<dbReference type="EMBL" id="JAATWM020000018">
    <property type="protein sequence ID" value="KAF9876159.1"/>
    <property type="molecule type" value="Genomic_DNA"/>
</dbReference>
<reference evidence="2" key="1">
    <citation type="submission" date="2020-03" db="EMBL/GenBank/DDBJ databases">
        <authorList>
            <person name="He L."/>
        </authorList>
    </citation>
    <scope>NUCLEOTIDE SEQUENCE</scope>
    <source>
        <strain evidence="2">CkLH20</strain>
    </source>
</reference>
<dbReference type="OrthoDB" id="5376140at2759"/>
<evidence type="ECO:0000313" key="2">
    <source>
        <dbReference type="EMBL" id="KAF9876159.1"/>
    </source>
</evidence>
<accession>A0A9P6I526</accession>
<dbReference type="Proteomes" id="UP000781932">
    <property type="component" value="Unassembled WGS sequence"/>
</dbReference>
<sequence length="937" mass="106217">MDDDSDSSSVIDDYEFEELFPEDEDDADKIRKGSHPLGLSRSYIPKWNCADSLREIIQNWKDGIVESYGLDPRSFVTHLHETKNEIQITVHRPTPNAPSPETSRTRRQIRPEGELLGFIRFKRKQGSIELANFNAALTMQNLSLGGTTKHGDDKFVGTHGEGFKLAALVMLRNNRRFQIKSSSASWNFSFKGVYQDRFTCSIGPATDRKVENDKAALERETTNKPRASLKAYIHQDVVVKIYNRPSDICDRITEDQFNDWIAVSLDIKGPPPDAMIRTEYGDLLLDERFAGRIYLKSLRVKHNGAGGKRYHYGYNFAEGEISRDREQLTNSKEKALMLADIWGAAMQHEEHGGDLVPKYIALFGNSDYGDVFGVEDAISEHTARLIWRRLRTDAPGEFFYSEDPETTTEYAPQADIITNDIKKQPRKLPNRLWKVLRRFSLARTPEEQRLHLFESSSPIPPISSPFAAGVERMLRTVLSMDPRLRSVTPVFVNGGNIGINLHYKKEQKALLIHRKWLDFGKAHENSACEFSKLTTLEGGQEASAFACDHVVEDLFELAVNDLRGHLQISPMEAIDLRREARERLHQTPRDVQIANYSGGNALQVTWIGTSSGVASKYYEDRIFCIVALHAMSSCENRREELVKSTNVAASEASCRCEHRKVGLSESSATFHDLDPAETYFALLWHHDLRPSDQPTAGISSTPQEGPASSPLPYVDPANDDNGNDVDDSDIMDMDDQSLPMLKSESPVGGGEDVTRQLMDAWNKDEQEWNSYQETELTTTLTRGLIMRTRCSCDAMYPETSFDDTHYDDERLDFTFEKNQWIVMRDRTMAFHEYVAWVHEVHAESENCINKPHLTITKYSSCRSDTLLWEAETSGMTETSDIDVESEEMLLHFSSLHHMGQLADAEVIEIDDITVVRPASAEFCINYAKFSGKNSSNL</sequence>
<feature type="compositionally biased region" description="Acidic residues" evidence="1">
    <location>
        <begin position="1"/>
        <end position="27"/>
    </location>
</feature>